<feature type="non-terminal residue" evidence="6">
    <location>
        <position position="518"/>
    </location>
</feature>
<dbReference type="PANTHER" id="PTHR47939">
    <property type="entry name" value="MEMBRANE-ASSOCIATED SALT-INDUCIBLE PROTEIN-LIKE"/>
    <property type="match status" value="1"/>
</dbReference>
<feature type="non-terminal residue" evidence="6">
    <location>
        <position position="1"/>
    </location>
</feature>
<feature type="repeat" description="PPR" evidence="2">
    <location>
        <begin position="210"/>
        <end position="244"/>
    </location>
</feature>
<dbReference type="GO" id="GO:0003723">
    <property type="term" value="F:RNA binding"/>
    <property type="evidence" value="ECO:0007669"/>
    <property type="project" value="InterPro"/>
</dbReference>
<dbReference type="CDD" id="cd02869">
    <property type="entry name" value="PseudoU_synth_RluA_like"/>
    <property type="match status" value="1"/>
</dbReference>
<dbReference type="InterPro" id="IPR006145">
    <property type="entry name" value="PsdUridine_synth_RsuA/RluA"/>
</dbReference>
<feature type="repeat" description="PPR" evidence="2">
    <location>
        <begin position="280"/>
        <end position="310"/>
    </location>
</feature>
<dbReference type="NCBIfam" id="TIGR00756">
    <property type="entry name" value="PPR"/>
    <property type="match status" value="5"/>
</dbReference>
<dbReference type="AlphaFoldDB" id="A0A813DQW9"/>
<feature type="domain" description="PROP1-like PPR" evidence="5">
    <location>
        <begin position="277"/>
        <end position="436"/>
    </location>
</feature>
<dbReference type="OrthoDB" id="185373at2759"/>
<dbReference type="EMBL" id="CAJNNV010003748">
    <property type="protein sequence ID" value="CAE8589548.1"/>
    <property type="molecule type" value="Genomic_DNA"/>
</dbReference>
<feature type="repeat" description="PPR" evidence="2">
    <location>
        <begin position="422"/>
        <end position="456"/>
    </location>
</feature>
<dbReference type="PANTHER" id="PTHR47939:SF5">
    <property type="entry name" value="PENTACOTRIPEPTIDE-REPEAT REGION OF PRORP DOMAIN-CONTAINING PROTEIN"/>
    <property type="match status" value="1"/>
</dbReference>
<dbReference type="InterPro" id="IPR011990">
    <property type="entry name" value="TPR-like_helical_dom_sf"/>
</dbReference>
<evidence type="ECO:0000256" key="1">
    <source>
        <dbReference type="ARBA" id="ARBA00022737"/>
    </source>
</evidence>
<dbReference type="Gene3D" id="1.25.40.10">
    <property type="entry name" value="Tetratricopeptide repeat domain"/>
    <property type="match status" value="3"/>
</dbReference>
<name>A0A813DQW9_POLGL</name>
<dbReference type="Proteomes" id="UP000654075">
    <property type="component" value="Unassembled WGS sequence"/>
</dbReference>
<comment type="caution">
    <text evidence="6">The sequence shown here is derived from an EMBL/GenBank/DDBJ whole genome shotgun (WGS) entry which is preliminary data.</text>
</comment>
<accession>A0A813DQW9</accession>
<feature type="repeat" description="PPR" evidence="2">
    <location>
        <begin position="315"/>
        <end position="349"/>
    </location>
</feature>
<gene>
    <name evidence="6" type="ORF">PGLA1383_LOCUS8304</name>
</gene>
<evidence type="ECO:0000256" key="3">
    <source>
        <dbReference type="SAM" id="MobiDB-lite"/>
    </source>
</evidence>
<keyword evidence="1" id="KW-0677">Repeat</keyword>
<proteinExistence type="predicted"/>
<protein>
    <recommendedName>
        <fullName evidence="8">Pseudouridine synthase RsuA/RluA-like domain-containing protein</fullName>
    </recommendedName>
</protein>
<evidence type="ECO:0008006" key="8">
    <source>
        <dbReference type="Google" id="ProtNLM"/>
    </source>
</evidence>
<feature type="domain" description="Pseudouridine synthase RsuA/RluA-like" evidence="4">
    <location>
        <begin position="7"/>
        <end position="94"/>
    </location>
</feature>
<evidence type="ECO:0000313" key="7">
    <source>
        <dbReference type="Proteomes" id="UP000654075"/>
    </source>
</evidence>
<feature type="repeat" description="PPR" evidence="2">
    <location>
        <begin position="350"/>
        <end position="384"/>
    </location>
</feature>
<evidence type="ECO:0000259" key="5">
    <source>
        <dbReference type="Pfam" id="PF17177"/>
    </source>
</evidence>
<evidence type="ECO:0000256" key="2">
    <source>
        <dbReference type="PROSITE-ProRule" id="PRU00708"/>
    </source>
</evidence>
<dbReference type="Pfam" id="PF00849">
    <property type="entry name" value="PseudoU_synth_2"/>
    <property type="match status" value="1"/>
</dbReference>
<feature type="region of interest" description="Disordered" evidence="3">
    <location>
        <begin position="491"/>
        <end position="518"/>
    </location>
</feature>
<dbReference type="PROSITE" id="PS51375">
    <property type="entry name" value="PPR"/>
    <property type="match status" value="6"/>
</dbReference>
<dbReference type="InterPro" id="IPR020103">
    <property type="entry name" value="PsdUridine_synth_cat_dom_sf"/>
</dbReference>
<dbReference type="SUPFAM" id="SSF55120">
    <property type="entry name" value="Pseudouridine synthase"/>
    <property type="match status" value="1"/>
</dbReference>
<dbReference type="InterPro" id="IPR033443">
    <property type="entry name" value="PROP1-like_PPR_dom"/>
</dbReference>
<dbReference type="Pfam" id="PF17177">
    <property type="entry name" value="PPR_long"/>
    <property type="match status" value="1"/>
</dbReference>
<evidence type="ECO:0000313" key="6">
    <source>
        <dbReference type="EMBL" id="CAE8589548.1"/>
    </source>
</evidence>
<feature type="compositionally biased region" description="Basic and acidic residues" evidence="3">
    <location>
        <begin position="499"/>
        <end position="518"/>
    </location>
</feature>
<feature type="repeat" description="PPR" evidence="2">
    <location>
        <begin position="387"/>
        <end position="421"/>
    </location>
</feature>
<organism evidence="6 7">
    <name type="scientific">Polarella glacialis</name>
    <name type="common">Dinoflagellate</name>
    <dbReference type="NCBI Taxonomy" id="89957"/>
    <lineage>
        <taxon>Eukaryota</taxon>
        <taxon>Sar</taxon>
        <taxon>Alveolata</taxon>
        <taxon>Dinophyceae</taxon>
        <taxon>Suessiales</taxon>
        <taxon>Suessiaceae</taxon>
        <taxon>Polarella</taxon>
    </lineage>
</organism>
<sequence>VLMEDEHVLVINKPAGLLSQSASRGDDCLVKRARHHLAQGNDPFVGLVHRLDRDVTGVCILAKTKLAARWLSRQFASRTVRKEYVGIVRRWSSEGVRLLRNTMEVDEGGTEAAAEMAVASGFRGAGSPDGDRRGPPASPLEELMKRRGVDQAWEALAEMMRAGLPSDRFTVSRMLMRTLADGRRQWDSAKINHAVALVEQFVTLQPAESDEVLFNAILDTHSRTKDIPRLDAAFQRMRDLGVVPSHVTLGILVKAYGQVCDIKKVLNLWDSMGEQRDQANAVTYGCMINACVKCSHTDKALEIFRDMQVRKKHCNTILYTTLIKGYGNEKDIVTAVELFREMSINNVPYNTIAYNSIIDVCIKCGDVTKAEAFFKEMIVDGSTVEPDLITYSTLLKGYCQDGDLDKGLQVAETIKASGLQCDELVYNTLMDGCVKANDLSAGVGLFAEMTAAGMAPSSITHSIFLRLYQRNGYKGNALDAVAQLYEHHGLDRPSGTVEKASKAAARRDVRGRGQRNRE</sequence>
<reference evidence="6" key="1">
    <citation type="submission" date="2021-02" db="EMBL/GenBank/DDBJ databases">
        <authorList>
            <person name="Dougan E. K."/>
            <person name="Rhodes N."/>
            <person name="Thang M."/>
            <person name="Chan C."/>
        </authorList>
    </citation>
    <scope>NUCLEOTIDE SEQUENCE</scope>
</reference>
<dbReference type="GO" id="GO:0009982">
    <property type="term" value="F:pseudouridine synthase activity"/>
    <property type="evidence" value="ECO:0007669"/>
    <property type="project" value="InterPro"/>
</dbReference>
<keyword evidence="7" id="KW-1185">Reference proteome</keyword>
<dbReference type="GO" id="GO:0001522">
    <property type="term" value="P:pseudouridine synthesis"/>
    <property type="evidence" value="ECO:0007669"/>
    <property type="project" value="InterPro"/>
</dbReference>
<dbReference type="SUPFAM" id="SSF81901">
    <property type="entry name" value="HCP-like"/>
    <property type="match status" value="1"/>
</dbReference>
<evidence type="ECO:0000259" key="4">
    <source>
        <dbReference type="Pfam" id="PF00849"/>
    </source>
</evidence>
<dbReference type="InterPro" id="IPR050667">
    <property type="entry name" value="PPR-containing_protein"/>
</dbReference>
<dbReference type="Gene3D" id="3.30.2350.10">
    <property type="entry name" value="Pseudouridine synthase"/>
    <property type="match status" value="1"/>
</dbReference>
<dbReference type="InterPro" id="IPR002885">
    <property type="entry name" value="PPR_rpt"/>
</dbReference>